<comment type="caution">
    <text evidence="13">The sequence shown here is derived from an EMBL/GenBank/DDBJ whole genome shotgun (WGS) entry which is preliminary data.</text>
</comment>
<keyword evidence="8 10" id="KW-0472">Membrane</keyword>
<feature type="transmembrane region" description="Helical" evidence="10">
    <location>
        <begin position="891"/>
        <end position="921"/>
    </location>
</feature>
<dbReference type="CDD" id="cd03244">
    <property type="entry name" value="ABCC_MRP_domain2"/>
    <property type="match status" value="1"/>
</dbReference>
<dbReference type="GO" id="GO:0016020">
    <property type="term" value="C:membrane"/>
    <property type="evidence" value="ECO:0007669"/>
    <property type="project" value="UniProtKB-SubCell"/>
</dbReference>
<keyword evidence="2" id="KW-0813">Transport</keyword>
<feature type="region of interest" description="Disordered" evidence="9">
    <location>
        <begin position="373"/>
        <end position="396"/>
    </location>
</feature>
<evidence type="ECO:0000256" key="9">
    <source>
        <dbReference type="SAM" id="MobiDB-lite"/>
    </source>
</evidence>
<reference evidence="14" key="1">
    <citation type="submission" date="2019-06" db="EMBL/GenBank/DDBJ databases">
        <authorList>
            <person name="Broberg M."/>
        </authorList>
    </citation>
    <scope>NUCLEOTIDE SEQUENCE [LARGE SCALE GENOMIC DNA]</scope>
</reference>
<dbReference type="FunFam" id="1.20.1560.10:FF:000013">
    <property type="entry name" value="ABC transporter C family member 2"/>
    <property type="match status" value="1"/>
</dbReference>
<evidence type="ECO:0000259" key="11">
    <source>
        <dbReference type="PROSITE" id="PS50893"/>
    </source>
</evidence>
<comment type="subcellular location">
    <subcellularLocation>
        <location evidence="1">Membrane</location>
        <topology evidence="1">Multi-pass membrane protein</topology>
    </subcellularLocation>
</comment>
<feature type="domain" description="ABC transporter" evidence="11">
    <location>
        <begin position="614"/>
        <end position="835"/>
    </location>
</feature>
<dbReference type="PROSITE" id="PS00227">
    <property type="entry name" value="TUBULIN"/>
    <property type="match status" value="1"/>
</dbReference>
<feature type="transmembrane region" description="Helical" evidence="10">
    <location>
        <begin position="527"/>
        <end position="551"/>
    </location>
</feature>
<dbReference type="InterPro" id="IPR050173">
    <property type="entry name" value="ABC_transporter_C-like"/>
</dbReference>
<keyword evidence="4" id="KW-0677">Repeat</keyword>
<dbReference type="PANTHER" id="PTHR24223">
    <property type="entry name" value="ATP-BINDING CASSETTE SUB-FAMILY C"/>
    <property type="match status" value="1"/>
</dbReference>
<dbReference type="InterPro" id="IPR036640">
    <property type="entry name" value="ABC1_TM_sf"/>
</dbReference>
<dbReference type="GO" id="GO:0005525">
    <property type="term" value="F:GTP binding"/>
    <property type="evidence" value="ECO:0007669"/>
    <property type="project" value="InterPro"/>
</dbReference>
<dbReference type="Pfam" id="PF00005">
    <property type="entry name" value="ABC_tran"/>
    <property type="match status" value="2"/>
</dbReference>
<dbReference type="PROSITE" id="PS00211">
    <property type="entry name" value="ABC_TRANSPORTER_1"/>
    <property type="match status" value="1"/>
</dbReference>
<dbReference type="GO" id="GO:0007017">
    <property type="term" value="P:microtubule-based process"/>
    <property type="evidence" value="ECO:0007669"/>
    <property type="project" value="InterPro"/>
</dbReference>
<keyword evidence="14" id="KW-1185">Reference proteome</keyword>
<sequence length="1479" mass="163548">MQLFIEKARLPRELWQHRLEIFSGFLRQGNVHLLLVAFSLISLAAEYLLRTPWTLYCAASKAPKIPVSQLSVSPAYAIGQSVASAVAVSLLLICGLHGGVWQKPVSVAYIFILGLVQFAFRPLSGLRTKFNHQVNQVALGILILEATEQLLPLGIIGSHVEISSIGIAKLISLAYIVLTALITPRFVMKQLGTVEDASTLTKPESSPEETCSWFSYYLSYGWLTNLILRGAFRDLSLDDLPSLPSYDAPARLLKRISVVRLKGSRTFYSLCKTFRCEISAILSWAVLTAMVEYVAAFAMFNLLAYLENPNSTALVVHPGVWISLLFFGPMTRSVCYQQSIFKSTRLMVLWRATILQEIYQKMLRSRGEESAHMWDEDHRSGAPNMSQEEEPIDSSMSNSVKTESLVSYDADMISNSSDLFYALTASLVSTAVAMTFLYQLLGWPSLVGIGVMAVLTPLPAIFSQRMSRLHGYVMEATDLRLSRLSEYLHALPTIKYFAWEPMVVDNIDTIRRTEQQRIWKRNVTSMLVSMTGDLMSLVSLLAMFVSLVLFTNTPLRAPMAFTSVAITETLRSQFVWLCKVIQWVSQARGSLIRVDSFLEATAERQRHPHGPPELRDATVRWSEHSSFMLRDVSVSFRLAALNVVSGGTGSGKSLLLLSLLGETNLANGLVTCPDDVAYVPQTAWLQNTSVRQNIVFYRDFDQERYNSVLHACDLSDDLSRLPLGDLTQVGERGSALSGGQKQRISLARALYSSASTLLLDDIFSALDTHTTSRVYNRCFRTKLLAGRTIILVTHLAAAIEDADLLVSVDGGTVSVASQNCDKQSLDRELRGSLKGGATETVLSYTPSNESSEDTETEVPTDSTSTLNLWDVDGPEEKQASGRVPRLLILKYMLLFGGAAHASLALCSALVVQLAYLSITLWLSVWTNARDDKADQFPDQRFYLYIYTGTVAGFILLQFSNNFIFQRGGWHASRTMHQRLVNAVVKAPNSWFSSVSIGQILSRFGPDTQSIDAVLTDWLRMTLDNGLRFMLRLASIASIMPIFALPAGFFCLIGFATGEMYSRAEISVKRIVSIKFAPIFSHFNETTAGIAVIRAQQSMDGVFQQLLAEKIAQHMRAAEAQFNCNRWVSIRSDFCAATIAATAGYIAYSKSGSAGLVGFSLTNAIGLSQTILTLIRNMNELEVELNSFQRIHDYTKIEPEETAETEALLAKNKIPAAWPTCGRVEIRNLRARYASDQEDVLQDINLDAKPGERIAIIGRTGSGKSTLGLSMLRSTHISAGQILIDGVDITKVPLRRLRKAIGLIPQETVLFSGNAQSNLDPFSEVDHSELQSVLQTCSLSHDGVIMENSDGAVPKTQLATDTPIASGGTNFSSGQRQIFGLARAMCRRSKVIIMDEATASVDHETDARMQTLVRSEFVGSTIIAIAHRLRTVVDYDRVIVMGEGKVVEMGTPSELLKSKGAFWEMLKHTGEYDELRKLIK</sequence>
<feature type="transmembrane region" description="Helical" evidence="10">
    <location>
        <begin position="443"/>
        <end position="462"/>
    </location>
</feature>
<feature type="transmembrane region" description="Helical" evidence="10">
    <location>
        <begin position="419"/>
        <end position="437"/>
    </location>
</feature>
<dbReference type="CDD" id="cd18604">
    <property type="entry name" value="ABC_6TM_VMR1_D2_like"/>
    <property type="match status" value="1"/>
</dbReference>
<feature type="domain" description="ABC transmembrane type-1" evidence="12">
    <location>
        <begin position="903"/>
        <end position="1181"/>
    </location>
</feature>
<proteinExistence type="predicted"/>
<keyword evidence="5" id="KW-0547">Nucleotide-binding</keyword>
<feature type="transmembrane region" description="Helical" evidence="10">
    <location>
        <begin position="941"/>
        <end position="964"/>
    </location>
</feature>
<feature type="transmembrane region" description="Helical" evidence="10">
    <location>
        <begin position="162"/>
        <end position="182"/>
    </location>
</feature>
<evidence type="ECO:0000256" key="7">
    <source>
        <dbReference type="ARBA" id="ARBA00022989"/>
    </source>
</evidence>
<dbReference type="PANTHER" id="PTHR24223:SF356">
    <property type="entry name" value="ATP-BINDING CASSETTE TRANSPORTER ABC4"/>
    <property type="match status" value="1"/>
</dbReference>
<evidence type="ECO:0000256" key="1">
    <source>
        <dbReference type="ARBA" id="ARBA00004141"/>
    </source>
</evidence>
<dbReference type="GO" id="GO:0016887">
    <property type="term" value="F:ATP hydrolysis activity"/>
    <property type="evidence" value="ECO:0007669"/>
    <property type="project" value="InterPro"/>
</dbReference>
<dbReference type="InterPro" id="IPR003439">
    <property type="entry name" value="ABC_transporter-like_ATP-bd"/>
</dbReference>
<name>A0A9N9UIV0_9HYPO</name>
<dbReference type="FunFam" id="3.40.50.300:FF:000838">
    <property type="entry name" value="ABC multidrug transporter (Eurofung)"/>
    <property type="match status" value="1"/>
</dbReference>
<feature type="transmembrane region" description="Helical" evidence="10">
    <location>
        <begin position="1028"/>
        <end position="1055"/>
    </location>
</feature>
<feature type="transmembrane region" description="Helical" evidence="10">
    <location>
        <begin position="318"/>
        <end position="335"/>
    </location>
</feature>
<evidence type="ECO:0000256" key="10">
    <source>
        <dbReference type="SAM" id="Phobius"/>
    </source>
</evidence>
<organism evidence="13 14">
    <name type="scientific">Clonostachys byssicola</name>
    <dbReference type="NCBI Taxonomy" id="160290"/>
    <lineage>
        <taxon>Eukaryota</taxon>
        <taxon>Fungi</taxon>
        <taxon>Dikarya</taxon>
        <taxon>Ascomycota</taxon>
        <taxon>Pezizomycotina</taxon>
        <taxon>Sordariomycetes</taxon>
        <taxon>Hypocreomycetidae</taxon>
        <taxon>Hypocreales</taxon>
        <taxon>Bionectriaceae</taxon>
        <taxon>Clonostachys</taxon>
    </lineage>
</organism>
<evidence type="ECO:0000256" key="3">
    <source>
        <dbReference type="ARBA" id="ARBA00022692"/>
    </source>
</evidence>
<dbReference type="Pfam" id="PF00664">
    <property type="entry name" value="ABC_membrane"/>
    <property type="match status" value="2"/>
</dbReference>
<dbReference type="Gene3D" id="1.20.1560.10">
    <property type="entry name" value="ABC transporter type 1, transmembrane domain"/>
    <property type="match status" value="2"/>
</dbReference>
<evidence type="ECO:0000259" key="12">
    <source>
        <dbReference type="PROSITE" id="PS50929"/>
    </source>
</evidence>
<dbReference type="PROSITE" id="PS50893">
    <property type="entry name" value="ABC_TRANSPORTER_2"/>
    <property type="match status" value="2"/>
</dbReference>
<dbReference type="GO" id="GO:0005737">
    <property type="term" value="C:cytoplasm"/>
    <property type="evidence" value="ECO:0007669"/>
    <property type="project" value="UniProtKB-ARBA"/>
</dbReference>
<keyword evidence="3 10" id="KW-0812">Transmembrane</keyword>
<dbReference type="OrthoDB" id="6500128at2759"/>
<protein>
    <submittedName>
        <fullName evidence="13">Uncharacterized protein</fullName>
    </submittedName>
</protein>
<feature type="domain" description="ABC transmembrane type-1" evidence="12">
    <location>
        <begin position="280"/>
        <end position="577"/>
    </location>
</feature>
<feature type="region of interest" description="Disordered" evidence="9">
    <location>
        <begin position="841"/>
        <end position="869"/>
    </location>
</feature>
<dbReference type="InterPro" id="IPR017975">
    <property type="entry name" value="Tubulin_CS"/>
</dbReference>
<dbReference type="InterPro" id="IPR017871">
    <property type="entry name" value="ABC_transporter-like_CS"/>
</dbReference>
<feature type="transmembrane region" description="Helical" evidence="10">
    <location>
        <begin position="31"/>
        <end position="49"/>
    </location>
</feature>
<dbReference type="EMBL" id="CABFNO020001446">
    <property type="protein sequence ID" value="CAG9988128.1"/>
    <property type="molecule type" value="Genomic_DNA"/>
</dbReference>
<feature type="transmembrane region" description="Helical" evidence="10">
    <location>
        <begin position="70"/>
        <end position="93"/>
    </location>
</feature>
<evidence type="ECO:0000313" key="14">
    <source>
        <dbReference type="Proteomes" id="UP000754883"/>
    </source>
</evidence>
<feature type="transmembrane region" description="Helical" evidence="10">
    <location>
        <begin position="105"/>
        <end position="124"/>
    </location>
</feature>
<evidence type="ECO:0000313" key="13">
    <source>
        <dbReference type="EMBL" id="CAG9988128.1"/>
    </source>
</evidence>
<feature type="transmembrane region" description="Helical" evidence="10">
    <location>
        <begin position="281"/>
        <end position="306"/>
    </location>
</feature>
<dbReference type="PROSITE" id="PS50929">
    <property type="entry name" value="ABC_TM1F"/>
    <property type="match status" value="2"/>
</dbReference>
<gene>
    <name evidence="13" type="ORF">CBYS24578_00017703</name>
</gene>
<dbReference type="CDD" id="cd18596">
    <property type="entry name" value="ABC_6TM_VMR1_D1_like"/>
    <property type="match status" value="1"/>
</dbReference>
<dbReference type="GO" id="GO:0005524">
    <property type="term" value="F:ATP binding"/>
    <property type="evidence" value="ECO:0007669"/>
    <property type="project" value="UniProtKB-KW"/>
</dbReference>
<feature type="domain" description="ABC transporter" evidence="11">
    <location>
        <begin position="1223"/>
        <end position="1467"/>
    </location>
</feature>
<dbReference type="GO" id="GO:0005874">
    <property type="term" value="C:microtubule"/>
    <property type="evidence" value="ECO:0007669"/>
    <property type="project" value="InterPro"/>
</dbReference>
<evidence type="ECO:0000256" key="5">
    <source>
        <dbReference type="ARBA" id="ARBA00022741"/>
    </source>
</evidence>
<keyword evidence="6" id="KW-0067">ATP-binding</keyword>
<dbReference type="SUPFAM" id="SSF52540">
    <property type="entry name" value="P-loop containing nucleoside triphosphate hydrolases"/>
    <property type="match status" value="2"/>
</dbReference>
<reference evidence="13 14" key="2">
    <citation type="submission" date="2021-10" db="EMBL/GenBank/DDBJ databases">
        <authorList>
            <person name="Piombo E."/>
        </authorList>
    </citation>
    <scope>NUCLEOTIDE SEQUENCE [LARGE SCALE GENOMIC DNA]</scope>
</reference>
<keyword evidence="7 10" id="KW-1133">Transmembrane helix</keyword>
<dbReference type="InterPro" id="IPR027417">
    <property type="entry name" value="P-loop_NTPase"/>
</dbReference>
<dbReference type="GO" id="GO:0140359">
    <property type="term" value="F:ABC-type transporter activity"/>
    <property type="evidence" value="ECO:0007669"/>
    <property type="project" value="InterPro"/>
</dbReference>
<accession>A0A9N9UIV0</accession>
<dbReference type="SMART" id="SM00382">
    <property type="entry name" value="AAA"/>
    <property type="match status" value="2"/>
</dbReference>
<evidence type="ECO:0000256" key="4">
    <source>
        <dbReference type="ARBA" id="ARBA00022737"/>
    </source>
</evidence>
<dbReference type="Gene3D" id="3.40.50.300">
    <property type="entry name" value="P-loop containing nucleotide triphosphate hydrolases"/>
    <property type="match status" value="2"/>
</dbReference>
<dbReference type="Proteomes" id="UP000754883">
    <property type="component" value="Unassembled WGS sequence"/>
</dbReference>
<dbReference type="InterPro" id="IPR003593">
    <property type="entry name" value="AAA+_ATPase"/>
</dbReference>
<dbReference type="SUPFAM" id="SSF90123">
    <property type="entry name" value="ABC transporter transmembrane region"/>
    <property type="match status" value="2"/>
</dbReference>
<evidence type="ECO:0000256" key="8">
    <source>
        <dbReference type="ARBA" id="ARBA00023136"/>
    </source>
</evidence>
<evidence type="ECO:0000256" key="2">
    <source>
        <dbReference type="ARBA" id="ARBA00022448"/>
    </source>
</evidence>
<dbReference type="InterPro" id="IPR011527">
    <property type="entry name" value="ABC1_TM_dom"/>
</dbReference>
<evidence type="ECO:0000256" key="6">
    <source>
        <dbReference type="ARBA" id="ARBA00022840"/>
    </source>
</evidence>